<dbReference type="SUPFAM" id="SSF103473">
    <property type="entry name" value="MFS general substrate transporter"/>
    <property type="match status" value="1"/>
</dbReference>
<sequence length="498" mass="54967">MSNNIDAGVVNKGYNLRYILVICAVAALGGLLLGYDTAVISGAIGPIQNFFELSPIGVGWAVSNVAIGCIIGAFMSGRIAGAWGRKKALILAAILFTISAIGAAVVSSFFWFIVYRMIGGVAVGIASSVSPMYMSEVSPKKIRGRALSSQNFAIVFGQVVIFVVNFLIAKGMTQEWLNTVGWRIMIGSEAIPCVLFVIASFFIPESPRWLVMMGRFDEAKKVLGRIFNEAYAPQVVEDIRRSLHEEKQNQDELSQLKVHKERKFWLFVFVGAAIVIFQQASGVNVIMYFAPVVLEKVTGNNEVALFLTIWVGVIQLVGTFIGSLLMDKVGRVPLLKIGSIGACAGLLLTSYFIYQSAGLTGEAAIQAGYWTLLGMMAFMICFAFSWSLGAWIVVSEIFPNRYRALGMSFAIGALWVSNFLIGLLFPVMNDNAWLNEHFKGAFPMWVFAFFMLVSFFFVRRYLPETNGISLEKMEDHFMAKHNGDKERKASENMNSVKF</sequence>
<keyword evidence="7 13" id="KW-1133">Transmembrane helix</keyword>
<dbReference type="NCBIfam" id="TIGR00879">
    <property type="entry name" value="SP"/>
    <property type="match status" value="1"/>
</dbReference>
<comment type="caution">
    <text evidence="15">The sequence shown here is derived from an EMBL/GenBank/DDBJ whole genome shotgun (WGS) entry which is preliminary data.</text>
</comment>
<keyword evidence="8 13" id="KW-0472">Membrane</keyword>
<dbReference type="InterPro" id="IPR050360">
    <property type="entry name" value="MFS_Sugar_Transporters"/>
</dbReference>
<dbReference type="PANTHER" id="PTHR48022:SF2">
    <property type="entry name" value="PLASTIDIC GLUCOSE TRANSPORTER 4"/>
    <property type="match status" value="1"/>
</dbReference>
<evidence type="ECO:0000256" key="2">
    <source>
        <dbReference type="ARBA" id="ARBA00010992"/>
    </source>
</evidence>
<dbReference type="InterPro" id="IPR003663">
    <property type="entry name" value="Sugar/inositol_transpt"/>
</dbReference>
<dbReference type="InterPro" id="IPR005829">
    <property type="entry name" value="Sugar_transporter_CS"/>
</dbReference>
<dbReference type="Gene3D" id="1.20.1250.20">
    <property type="entry name" value="MFS general substrate transporter like domains"/>
    <property type="match status" value="2"/>
</dbReference>
<comment type="catalytic activity">
    <reaction evidence="9">
        <text>D-xylose(in) + H(+)(in) = D-xylose(out) + H(+)(out)</text>
        <dbReference type="Rhea" id="RHEA:28959"/>
        <dbReference type="ChEBI" id="CHEBI:15378"/>
        <dbReference type="ChEBI" id="CHEBI:53455"/>
    </reaction>
    <physiologicalReaction direction="right-to-left" evidence="9">
        <dbReference type="Rhea" id="RHEA:28961"/>
    </physiologicalReaction>
</comment>
<keyword evidence="3 12" id="KW-0813">Transport</keyword>
<dbReference type="Pfam" id="PF00083">
    <property type="entry name" value="Sugar_tr"/>
    <property type="match status" value="1"/>
</dbReference>
<evidence type="ECO:0000256" key="13">
    <source>
        <dbReference type="SAM" id="Phobius"/>
    </source>
</evidence>
<dbReference type="AlphaFoldDB" id="A0A3N9TF89"/>
<comment type="subcellular location">
    <subcellularLocation>
        <location evidence="1">Cell membrane</location>
        <topology evidence="1">Multi-pass membrane protein</topology>
    </subcellularLocation>
</comment>
<evidence type="ECO:0000256" key="6">
    <source>
        <dbReference type="ARBA" id="ARBA00022692"/>
    </source>
</evidence>
<feature type="transmembrane region" description="Helical" evidence="13">
    <location>
        <begin position="56"/>
        <end position="76"/>
    </location>
</feature>
<dbReference type="GO" id="GO:0005886">
    <property type="term" value="C:plasma membrane"/>
    <property type="evidence" value="ECO:0007669"/>
    <property type="project" value="UniProtKB-SubCell"/>
</dbReference>
<proteinExistence type="inferred from homology"/>
<feature type="transmembrane region" description="Helical" evidence="13">
    <location>
        <begin position="440"/>
        <end position="458"/>
    </location>
</feature>
<feature type="transmembrane region" description="Helical" evidence="13">
    <location>
        <begin position="337"/>
        <end position="357"/>
    </location>
</feature>
<dbReference type="PRINTS" id="PR00171">
    <property type="entry name" value="SUGRTRNSPORT"/>
</dbReference>
<feature type="transmembrane region" description="Helical" evidence="13">
    <location>
        <begin position="405"/>
        <end position="428"/>
    </location>
</feature>
<feature type="transmembrane region" description="Helical" evidence="13">
    <location>
        <begin position="117"/>
        <end position="134"/>
    </location>
</feature>
<evidence type="ECO:0000256" key="8">
    <source>
        <dbReference type="ARBA" id="ARBA00023136"/>
    </source>
</evidence>
<evidence type="ECO:0000256" key="5">
    <source>
        <dbReference type="ARBA" id="ARBA00022597"/>
    </source>
</evidence>
<feature type="transmembrane region" description="Helical" evidence="13">
    <location>
        <begin position="369"/>
        <end position="393"/>
    </location>
</feature>
<evidence type="ECO:0000256" key="7">
    <source>
        <dbReference type="ARBA" id="ARBA00022989"/>
    </source>
</evidence>
<comment type="similarity">
    <text evidence="2 12">Belongs to the major facilitator superfamily. Sugar transporter (TC 2.A.1.1) family.</text>
</comment>
<feature type="transmembrane region" description="Helical" evidence="13">
    <location>
        <begin position="146"/>
        <end position="168"/>
    </location>
</feature>
<dbReference type="PANTHER" id="PTHR48022">
    <property type="entry name" value="PLASTIDIC GLUCOSE TRANSPORTER 4"/>
    <property type="match status" value="1"/>
</dbReference>
<dbReference type="InterPro" id="IPR047984">
    <property type="entry name" value="XylE-like"/>
</dbReference>
<dbReference type="InterPro" id="IPR005828">
    <property type="entry name" value="MFS_sugar_transport-like"/>
</dbReference>
<dbReference type="RefSeq" id="WP_124937704.1">
    <property type="nucleotide sequence ID" value="NZ_RJVQ01000005.1"/>
</dbReference>
<keyword evidence="4" id="KW-1003">Cell membrane</keyword>
<gene>
    <name evidence="15" type="ORF">EES38_13370</name>
</gene>
<feature type="transmembrane region" description="Helical" evidence="13">
    <location>
        <begin position="264"/>
        <end position="291"/>
    </location>
</feature>
<dbReference type="CDD" id="cd17359">
    <property type="entry name" value="MFS_XylE_like"/>
    <property type="match status" value="1"/>
</dbReference>
<dbReference type="PROSITE" id="PS00217">
    <property type="entry name" value="SUGAR_TRANSPORT_2"/>
    <property type="match status" value="1"/>
</dbReference>
<accession>A0A3N9TF89</accession>
<evidence type="ECO:0000259" key="14">
    <source>
        <dbReference type="PROSITE" id="PS50850"/>
    </source>
</evidence>
<feature type="transmembrane region" description="Helical" evidence="13">
    <location>
        <begin position="180"/>
        <end position="203"/>
    </location>
</feature>
<feature type="transmembrane region" description="Helical" evidence="13">
    <location>
        <begin position="303"/>
        <end position="325"/>
    </location>
</feature>
<dbReference type="InterPro" id="IPR020846">
    <property type="entry name" value="MFS_dom"/>
</dbReference>
<evidence type="ECO:0000256" key="1">
    <source>
        <dbReference type="ARBA" id="ARBA00004651"/>
    </source>
</evidence>
<dbReference type="GO" id="GO:0005351">
    <property type="term" value="F:carbohydrate:proton symporter activity"/>
    <property type="evidence" value="ECO:0007669"/>
    <property type="project" value="TreeGrafter"/>
</dbReference>
<protein>
    <recommendedName>
        <fullName evidence="10">D-xylose-proton symporter</fullName>
    </recommendedName>
    <alternativeName>
        <fullName evidence="11">D-xylose transporter</fullName>
    </alternativeName>
</protein>
<name>A0A3N9TF89_9VIBR</name>
<feature type="transmembrane region" description="Helical" evidence="13">
    <location>
        <begin position="18"/>
        <end position="44"/>
    </location>
</feature>
<keyword evidence="16" id="KW-1185">Reference proteome</keyword>
<feature type="transmembrane region" description="Helical" evidence="13">
    <location>
        <begin position="88"/>
        <end position="111"/>
    </location>
</feature>
<feature type="domain" description="Major facilitator superfamily (MFS) profile" evidence="14">
    <location>
        <begin position="22"/>
        <end position="466"/>
    </location>
</feature>
<evidence type="ECO:0000256" key="3">
    <source>
        <dbReference type="ARBA" id="ARBA00022448"/>
    </source>
</evidence>
<evidence type="ECO:0000256" key="4">
    <source>
        <dbReference type="ARBA" id="ARBA00022475"/>
    </source>
</evidence>
<dbReference type="FunFam" id="1.20.1250.20:FF:000122">
    <property type="entry name" value="D-xylose transporter XylE"/>
    <property type="match status" value="1"/>
</dbReference>
<organism evidence="15 16">
    <name type="scientific">Vibrio viridaestus</name>
    <dbReference type="NCBI Taxonomy" id="2487322"/>
    <lineage>
        <taxon>Bacteria</taxon>
        <taxon>Pseudomonadati</taxon>
        <taxon>Pseudomonadota</taxon>
        <taxon>Gammaproteobacteria</taxon>
        <taxon>Vibrionales</taxon>
        <taxon>Vibrionaceae</taxon>
        <taxon>Vibrio</taxon>
    </lineage>
</organism>
<dbReference type="Proteomes" id="UP000281112">
    <property type="component" value="Unassembled WGS sequence"/>
</dbReference>
<reference evidence="15 16" key="1">
    <citation type="submission" date="2018-11" db="EMBL/GenBank/DDBJ databases">
        <title>Vibrio LJC006 sp. nov., isolated from seawater during the bloom of the enteromorpha.</title>
        <authorList>
            <person name="Liang J."/>
        </authorList>
    </citation>
    <scope>NUCLEOTIDE SEQUENCE [LARGE SCALE GENOMIC DNA]</scope>
    <source>
        <strain evidence="15 16">LJC006</strain>
    </source>
</reference>
<evidence type="ECO:0000313" key="16">
    <source>
        <dbReference type="Proteomes" id="UP000281112"/>
    </source>
</evidence>
<evidence type="ECO:0000256" key="10">
    <source>
        <dbReference type="ARBA" id="ARBA00070440"/>
    </source>
</evidence>
<dbReference type="InterPro" id="IPR036259">
    <property type="entry name" value="MFS_trans_sf"/>
</dbReference>
<evidence type="ECO:0000256" key="9">
    <source>
        <dbReference type="ARBA" id="ARBA00050593"/>
    </source>
</evidence>
<evidence type="ECO:0000256" key="11">
    <source>
        <dbReference type="ARBA" id="ARBA00076792"/>
    </source>
</evidence>
<dbReference type="OrthoDB" id="5368493at2"/>
<keyword evidence="6 13" id="KW-0812">Transmembrane</keyword>
<evidence type="ECO:0000256" key="12">
    <source>
        <dbReference type="RuleBase" id="RU003346"/>
    </source>
</evidence>
<dbReference type="PROSITE" id="PS50850">
    <property type="entry name" value="MFS"/>
    <property type="match status" value="1"/>
</dbReference>
<keyword evidence="5" id="KW-0762">Sugar transport</keyword>
<evidence type="ECO:0000313" key="15">
    <source>
        <dbReference type="EMBL" id="RQW62710.1"/>
    </source>
</evidence>
<dbReference type="EMBL" id="RJVQ01000005">
    <property type="protein sequence ID" value="RQW62710.1"/>
    <property type="molecule type" value="Genomic_DNA"/>
</dbReference>